<feature type="compositionally biased region" description="Low complexity" evidence="2">
    <location>
        <begin position="120"/>
        <end position="129"/>
    </location>
</feature>
<comment type="caution">
    <text evidence="3">The sequence shown here is derived from an EMBL/GenBank/DDBJ whole genome shotgun (WGS) entry which is preliminary data.</text>
</comment>
<evidence type="ECO:0000313" key="3">
    <source>
        <dbReference type="EMBL" id="KAL0488999.1"/>
    </source>
</evidence>
<protein>
    <submittedName>
        <fullName evidence="3">Uncharacterized protein</fullName>
    </submittedName>
</protein>
<reference evidence="3 4" key="1">
    <citation type="submission" date="2024-03" db="EMBL/GenBank/DDBJ databases">
        <title>The Acrasis kona genome and developmental transcriptomes reveal deep origins of eukaryotic multicellular pathways.</title>
        <authorList>
            <person name="Sheikh S."/>
            <person name="Fu C.-J."/>
            <person name="Brown M.W."/>
            <person name="Baldauf S.L."/>
        </authorList>
    </citation>
    <scope>NUCLEOTIDE SEQUENCE [LARGE SCALE GENOMIC DNA]</scope>
    <source>
        <strain evidence="3 4">ATCC MYA-3509</strain>
    </source>
</reference>
<sequence>MSRKPGSADSDRREVVRLPYIHKSRPTSKENVRNKSSRPNSSKKYTNIDETFIESGAFLTKLPSAPSSYVDDDNTSVRSLSSVNEINHNRPDSSRSDSSERSFISDVTTLSTTSFVSVASTPTTMSTASAKKRSLSRTNSGGSIKTTHSLPGAPSDFDIRKYALENKVELREEEILEEDAQSDITFDLNQSIESDAFQIHFDDTEIESLMAEDVQVNQEELDVLRQEIEDAMETESVNSEALQEDISKFYTEQEDIRQGLEEYINQIKSKKDEEGERLVEFPQGFDEIINIYGHEIATNAKHVIKRDFWEEPTKEIMDMLSGDGITDEEAMKNIVMTQTEEEWLQKIHRLDFILLKLKMEQKSEENADQVRKILDDFIANKSKPVRKQIQEYREQVQGNVKVAKGPHGTRTRPRSASIGTPKARADLTSTTTDKKKDVKNDKVEKNKNQVGLGGEARFYRLTEDEEQVVHQIMSRGQDQDQPTLGEGYNLARDEAERLMQVNKRLKSLVSESRSGELCLESHFDVNNLSWDDSPIHLEEFVKKDRNTTGNKYLRELHSERQYKEKLKAINHKLSEIYNREEKITPVILDELLRQAKEEDRLLSERNGSLKVEIKSDGTLSTNVLI</sequence>
<proteinExistence type="predicted"/>
<gene>
    <name evidence="3" type="ORF">AKO1_013417</name>
</gene>
<feature type="compositionally biased region" description="Polar residues" evidence="2">
    <location>
        <begin position="136"/>
        <end position="149"/>
    </location>
</feature>
<feature type="region of interest" description="Disordered" evidence="2">
    <location>
        <begin position="403"/>
        <end position="436"/>
    </location>
</feature>
<feature type="compositionally biased region" description="Polar residues" evidence="2">
    <location>
        <begin position="76"/>
        <end position="86"/>
    </location>
</feature>
<accession>A0AAW2ZJZ6</accession>
<feature type="coiled-coil region" evidence="1">
    <location>
        <begin position="214"/>
        <end position="273"/>
    </location>
</feature>
<keyword evidence="1" id="KW-0175">Coiled coil</keyword>
<feature type="compositionally biased region" description="Basic and acidic residues" evidence="2">
    <location>
        <begin position="87"/>
        <end position="100"/>
    </location>
</feature>
<evidence type="ECO:0000256" key="2">
    <source>
        <dbReference type="SAM" id="MobiDB-lite"/>
    </source>
</evidence>
<name>A0AAW2ZJZ6_9EUKA</name>
<dbReference type="AlphaFoldDB" id="A0AAW2ZJZ6"/>
<dbReference type="Proteomes" id="UP001431209">
    <property type="component" value="Unassembled WGS sequence"/>
</dbReference>
<feature type="region of interest" description="Disordered" evidence="2">
    <location>
        <begin position="64"/>
        <end position="102"/>
    </location>
</feature>
<feature type="region of interest" description="Disordered" evidence="2">
    <location>
        <begin position="1"/>
        <end position="48"/>
    </location>
</feature>
<organism evidence="3 4">
    <name type="scientific">Acrasis kona</name>
    <dbReference type="NCBI Taxonomy" id="1008807"/>
    <lineage>
        <taxon>Eukaryota</taxon>
        <taxon>Discoba</taxon>
        <taxon>Heterolobosea</taxon>
        <taxon>Tetramitia</taxon>
        <taxon>Eutetramitia</taxon>
        <taxon>Acrasidae</taxon>
        <taxon>Acrasis</taxon>
    </lineage>
</organism>
<feature type="region of interest" description="Disordered" evidence="2">
    <location>
        <begin position="120"/>
        <end position="152"/>
    </location>
</feature>
<evidence type="ECO:0000256" key="1">
    <source>
        <dbReference type="SAM" id="Coils"/>
    </source>
</evidence>
<dbReference type="EMBL" id="JAOPGA020001505">
    <property type="protein sequence ID" value="KAL0488999.1"/>
    <property type="molecule type" value="Genomic_DNA"/>
</dbReference>
<evidence type="ECO:0000313" key="4">
    <source>
        <dbReference type="Proteomes" id="UP001431209"/>
    </source>
</evidence>
<keyword evidence="4" id="KW-1185">Reference proteome</keyword>